<organism evidence="2 3">
    <name type="scientific">Ramlibacter alkalitolerans</name>
    <dbReference type="NCBI Taxonomy" id="2039631"/>
    <lineage>
        <taxon>Bacteria</taxon>
        <taxon>Pseudomonadati</taxon>
        <taxon>Pseudomonadota</taxon>
        <taxon>Betaproteobacteria</taxon>
        <taxon>Burkholderiales</taxon>
        <taxon>Comamonadaceae</taxon>
        <taxon>Ramlibacter</taxon>
    </lineage>
</organism>
<accession>A0ABS1JWK4</accession>
<feature type="transmembrane region" description="Helical" evidence="1">
    <location>
        <begin position="20"/>
        <end position="40"/>
    </location>
</feature>
<evidence type="ECO:0000313" key="3">
    <source>
        <dbReference type="Proteomes" id="UP000622707"/>
    </source>
</evidence>
<keyword evidence="1" id="KW-0812">Transmembrane</keyword>
<dbReference type="RefSeq" id="WP_201693333.1">
    <property type="nucleotide sequence ID" value="NZ_JAEQND010000021.1"/>
</dbReference>
<dbReference type="Proteomes" id="UP000622707">
    <property type="component" value="Unassembled WGS sequence"/>
</dbReference>
<keyword evidence="3" id="KW-1185">Reference proteome</keyword>
<keyword evidence="1" id="KW-0472">Membrane</keyword>
<reference evidence="2 3" key="1">
    <citation type="journal article" date="2017" name="Int. J. Syst. Evol. Microbiol.">
        <title>Ramlibacter alkalitolerans sp. nov., alkali-tolerant bacterium isolated from soil of ginseng.</title>
        <authorList>
            <person name="Lee D.H."/>
            <person name="Cha C.J."/>
        </authorList>
    </citation>
    <scope>NUCLEOTIDE SEQUENCE [LARGE SCALE GENOMIC DNA]</scope>
    <source>
        <strain evidence="2 3">KACC 19305</strain>
    </source>
</reference>
<comment type="caution">
    <text evidence="2">The sequence shown here is derived from an EMBL/GenBank/DDBJ whole genome shotgun (WGS) entry which is preliminary data.</text>
</comment>
<gene>
    <name evidence="2" type="ORF">JI746_26560</name>
</gene>
<name>A0ABS1JWK4_9BURK</name>
<dbReference type="EMBL" id="JAEQND010000021">
    <property type="protein sequence ID" value="MBL0428695.1"/>
    <property type="molecule type" value="Genomic_DNA"/>
</dbReference>
<evidence type="ECO:0000313" key="2">
    <source>
        <dbReference type="EMBL" id="MBL0428695.1"/>
    </source>
</evidence>
<proteinExistence type="predicted"/>
<sequence>MSNEVPGSTQPPARTGWGQWLRLVAAALLLLALSEALWVWQTWPVRELLHPSATRGAGQ</sequence>
<keyword evidence="1" id="KW-1133">Transmembrane helix</keyword>
<evidence type="ECO:0000256" key="1">
    <source>
        <dbReference type="SAM" id="Phobius"/>
    </source>
</evidence>
<protein>
    <submittedName>
        <fullName evidence="2">Uncharacterized protein</fullName>
    </submittedName>
</protein>